<evidence type="ECO:0000313" key="2">
    <source>
        <dbReference type="Proteomes" id="UP000319004"/>
    </source>
</evidence>
<protein>
    <submittedName>
        <fullName evidence="1">Uncharacterized protein</fullName>
    </submittedName>
</protein>
<reference evidence="1 2" key="1">
    <citation type="submission" date="2019-03" db="EMBL/GenBank/DDBJ databases">
        <title>Deep-cultivation of Planctomycetes and their phenomic and genomic characterization uncovers novel biology.</title>
        <authorList>
            <person name="Wiegand S."/>
            <person name="Jogler M."/>
            <person name="Boedeker C."/>
            <person name="Pinto D."/>
            <person name="Vollmers J."/>
            <person name="Rivas-Marin E."/>
            <person name="Kohn T."/>
            <person name="Peeters S.H."/>
            <person name="Heuer A."/>
            <person name="Rast P."/>
            <person name="Oberbeckmann S."/>
            <person name="Bunk B."/>
            <person name="Jeske O."/>
            <person name="Meyerdierks A."/>
            <person name="Storesund J.E."/>
            <person name="Kallscheuer N."/>
            <person name="Luecker S."/>
            <person name="Lage O.M."/>
            <person name="Pohl T."/>
            <person name="Merkel B.J."/>
            <person name="Hornburger P."/>
            <person name="Mueller R.-W."/>
            <person name="Bruemmer F."/>
            <person name="Labrenz M."/>
            <person name="Spormann A.M."/>
            <person name="Op den Camp H."/>
            <person name="Overmann J."/>
            <person name="Amann R."/>
            <person name="Jetten M.S.M."/>
            <person name="Mascher T."/>
            <person name="Medema M.H."/>
            <person name="Devos D.P."/>
            <person name="Kaster A.-K."/>
            <person name="Ovreas L."/>
            <person name="Rohde M."/>
            <person name="Galperin M.Y."/>
            <person name="Jogler C."/>
        </authorList>
    </citation>
    <scope>NUCLEOTIDE SEQUENCE [LARGE SCALE GENOMIC DNA]</scope>
    <source>
        <strain evidence="1 2">Enr13</strain>
    </source>
</reference>
<accession>A0A518I0X0</accession>
<dbReference type="AlphaFoldDB" id="A0A518I0X0"/>
<name>A0A518I0X0_9BACT</name>
<proteinExistence type="predicted"/>
<keyword evidence="2" id="KW-1185">Reference proteome</keyword>
<gene>
    <name evidence="1" type="ORF">Enr13x_66350</name>
</gene>
<evidence type="ECO:0000313" key="1">
    <source>
        <dbReference type="EMBL" id="QDV46726.1"/>
    </source>
</evidence>
<sequence>MKPSLEGFGQSFLARARRIDFMLNCEHACSTLQSLAHVCGIQPGHDGRGTTFFLIRFGFIDHQFTAQINWMALRIVISAFLAGDTFGEGM</sequence>
<dbReference type="EMBL" id="CP037423">
    <property type="protein sequence ID" value="QDV46726.1"/>
    <property type="molecule type" value="Genomic_DNA"/>
</dbReference>
<organism evidence="1 2">
    <name type="scientific">Stieleria neptunia</name>
    <dbReference type="NCBI Taxonomy" id="2527979"/>
    <lineage>
        <taxon>Bacteria</taxon>
        <taxon>Pseudomonadati</taxon>
        <taxon>Planctomycetota</taxon>
        <taxon>Planctomycetia</taxon>
        <taxon>Pirellulales</taxon>
        <taxon>Pirellulaceae</taxon>
        <taxon>Stieleria</taxon>
    </lineage>
</organism>
<dbReference type="Proteomes" id="UP000319004">
    <property type="component" value="Chromosome"/>
</dbReference>
<dbReference type="KEGG" id="snep:Enr13x_66350"/>